<dbReference type="EMBL" id="CADEPI010000102">
    <property type="protein sequence ID" value="CAB3374676.1"/>
    <property type="molecule type" value="Genomic_DNA"/>
</dbReference>
<dbReference type="PANTHER" id="PTHR47890:SF1">
    <property type="entry name" value="LD24308P"/>
    <property type="match status" value="1"/>
</dbReference>
<dbReference type="Pfam" id="PF16061">
    <property type="entry name" value="DUF4803"/>
    <property type="match status" value="1"/>
</dbReference>
<reference evidence="2 3" key="1">
    <citation type="submission" date="2020-04" db="EMBL/GenBank/DDBJ databases">
        <authorList>
            <person name="Alioto T."/>
            <person name="Alioto T."/>
            <person name="Gomez Garrido J."/>
        </authorList>
    </citation>
    <scope>NUCLEOTIDE SEQUENCE [LARGE SCALE GENOMIC DNA]</scope>
</reference>
<proteinExistence type="predicted"/>
<dbReference type="PANTHER" id="PTHR47890">
    <property type="entry name" value="LD24308P"/>
    <property type="match status" value="1"/>
</dbReference>
<dbReference type="InterPro" id="IPR032062">
    <property type="entry name" value="DUF4803"/>
</dbReference>
<organism evidence="2 3">
    <name type="scientific">Cloeon dipterum</name>
    <dbReference type="NCBI Taxonomy" id="197152"/>
    <lineage>
        <taxon>Eukaryota</taxon>
        <taxon>Metazoa</taxon>
        <taxon>Ecdysozoa</taxon>
        <taxon>Arthropoda</taxon>
        <taxon>Hexapoda</taxon>
        <taxon>Insecta</taxon>
        <taxon>Pterygota</taxon>
        <taxon>Palaeoptera</taxon>
        <taxon>Ephemeroptera</taxon>
        <taxon>Pisciforma</taxon>
        <taxon>Baetidae</taxon>
        <taxon>Cloeon</taxon>
    </lineage>
</organism>
<protein>
    <submittedName>
        <fullName evidence="2">Uncharacterized protein</fullName>
    </submittedName>
</protein>
<dbReference type="AlphaFoldDB" id="A0A8S1CTB2"/>
<name>A0A8S1CTB2_9INSE</name>
<evidence type="ECO:0000313" key="2">
    <source>
        <dbReference type="EMBL" id="CAB3374676.1"/>
    </source>
</evidence>
<keyword evidence="1" id="KW-0732">Signal</keyword>
<evidence type="ECO:0000256" key="1">
    <source>
        <dbReference type="SAM" id="SignalP"/>
    </source>
</evidence>
<gene>
    <name evidence="2" type="ORF">CLODIP_2_CD02413</name>
</gene>
<dbReference type="Proteomes" id="UP000494165">
    <property type="component" value="Unassembled WGS sequence"/>
</dbReference>
<keyword evidence="3" id="KW-1185">Reference proteome</keyword>
<comment type="caution">
    <text evidence="2">The sequence shown here is derived from an EMBL/GenBank/DDBJ whole genome shotgun (WGS) entry which is preliminary data.</text>
</comment>
<accession>A0A8S1CTB2</accession>
<feature type="chain" id="PRO_5035745456" evidence="1">
    <location>
        <begin position="20"/>
        <end position="642"/>
    </location>
</feature>
<feature type="signal peptide" evidence="1">
    <location>
        <begin position="1"/>
        <end position="19"/>
    </location>
</feature>
<dbReference type="OrthoDB" id="6366357at2759"/>
<evidence type="ECO:0000313" key="3">
    <source>
        <dbReference type="Proteomes" id="UP000494165"/>
    </source>
</evidence>
<sequence length="642" mass="70925">MALIATVLLLLAASEGGHAAVEEVRLTLQVISLVRDLGKEVAKAVEVYEESDAKDQHLLNSVERLSAQVDAAASRSEAAAESVASAHLSLPTLVRSHRRLDALLDTVGHVDSLFRQMAHYTKGQIERHTLEDLAHSVVSHGHGSVRSKLASLHHALLGQPAAKGLDAGLLDLFRKAVKESGSKVCALEQSPQQLIYNLYNVVALAELRGYALMQFSWMILKQYEKGNFTREAELLQAKTELRSAEKAAAASEAMKTASRFVWRCDPKQHVENETYVQLTELLQGYVQNEVDLNPKASCGENCAYYTYAKVHGCYHNQYCSKQRKCAGRVFDCQFVDSDSWICPSEQPSRRYDYIEFENGRVLGRPGHCSRGTTKVDSWWRWLFWHCSYCFCTCDDDGPNSDRYFSLRPSLANVSAGYAVIGMRFVKLKRVVHVQIRQARVGPRGVVEAASAEWLPLEAFDVAATAPGRDYHKMDYEQRAMDLDDLTAPPGYVLTGVRFRRIGTHLNPEILATPMDMAAGTLNADASLWIGNDNTDAAVDEPRTGVPLTLPDVPTRSVALSEPDSQHDQFVTFTHTDVSKDAAQTTVPFLDAQPVAPEPPALLSGAGIYHKGRRGYGGFVGLRLITYDFSDLLGANRTDAPLN</sequence>